<name>A0ABQ4YQQ6_9ASTR</name>
<reference evidence="2" key="2">
    <citation type="submission" date="2022-01" db="EMBL/GenBank/DDBJ databases">
        <authorList>
            <person name="Yamashiro T."/>
            <person name="Shiraishi A."/>
            <person name="Satake H."/>
            <person name="Nakayama K."/>
        </authorList>
    </citation>
    <scope>NUCLEOTIDE SEQUENCE</scope>
</reference>
<feature type="domain" description="PB1-like" evidence="1">
    <location>
        <begin position="9"/>
        <end position="105"/>
    </location>
</feature>
<gene>
    <name evidence="2" type="ORF">Tco_0730090</name>
</gene>
<reference evidence="2" key="1">
    <citation type="journal article" date="2022" name="Int. J. Mol. Sci.">
        <title>Draft Genome of Tanacetum Coccineum: Genomic Comparison of Closely Related Tanacetum-Family Plants.</title>
        <authorList>
            <person name="Yamashiro T."/>
            <person name="Shiraishi A."/>
            <person name="Nakayama K."/>
            <person name="Satake H."/>
        </authorList>
    </citation>
    <scope>NUCLEOTIDE SEQUENCE</scope>
</reference>
<dbReference type="Pfam" id="PF26130">
    <property type="entry name" value="PB1-like"/>
    <property type="match status" value="1"/>
</dbReference>
<accession>A0ABQ4YQQ6</accession>
<dbReference type="EMBL" id="BQNB010010654">
    <property type="protein sequence ID" value="GJS80209.1"/>
    <property type="molecule type" value="Genomic_DNA"/>
</dbReference>
<evidence type="ECO:0000313" key="3">
    <source>
        <dbReference type="Proteomes" id="UP001151760"/>
    </source>
</evidence>
<proteinExistence type="predicted"/>
<protein>
    <recommendedName>
        <fullName evidence="1">PB1-like domain-containing protein</fullName>
    </recommendedName>
</protein>
<comment type="caution">
    <text evidence="2">The sequence shown here is derived from an EMBL/GenBank/DDBJ whole genome shotgun (WGS) entry which is preliminary data.</text>
</comment>
<sequence length="333" mass="38290">MASSSCSTLVRINFHHGEVFEANPLKYEFDMVSKLDNVDIHAMDYSAFVTYLETISHAMSNALYFVVPGLDLKNGLRSLKNDFGMRNLREYALKNDGEIDVYMAHSKFDFDDRIIEDNHHSGSDEDEYDIYDIYSFDEDDTASLDHLSDGEDEIVGVRTQKPEPKNKKKIPVMFDDAFLATIFKGLDKDKYVEKNVVLNDEMNPEDEDRLGELWPIHDPKTKWKLMRPVLGERFEGTDQLKRCLTYFALSNGYKLYYEVNDGKRLLTRCSRNADGKPEYTYRISKYGIAAPGLTVNADKYDSLIDEKMIKLVHELVTVGIAQTEVRKAAEVCY</sequence>
<evidence type="ECO:0000313" key="2">
    <source>
        <dbReference type="EMBL" id="GJS80209.1"/>
    </source>
</evidence>
<organism evidence="2 3">
    <name type="scientific">Tanacetum coccineum</name>
    <dbReference type="NCBI Taxonomy" id="301880"/>
    <lineage>
        <taxon>Eukaryota</taxon>
        <taxon>Viridiplantae</taxon>
        <taxon>Streptophyta</taxon>
        <taxon>Embryophyta</taxon>
        <taxon>Tracheophyta</taxon>
        <taxon>Spermatophyta</taxon>
        <taxon>Magnoliopsida</taxon>
        <taxon>eudicotyledons</taxon>
        <taxon>Gunneridae</taxon>
        <taxon>Pentapetalae</taxon>
        <taxon>asterids</taxon>
        <taxon>campanulids</taxon>
        <taxon>Asterales</taxon>
        <taxon>Asteraceae</taxon>
        <taxon>Asteroideae</taxon>
        <taxon>Anthemideae</taxon>
        <taxon>Anthemidinae</taxon>
        <taxon>Tanacetum</taxon>
    </lineage>
</organism>
<dbReference type="Proteomes" id="UP001151760">
    <property type="component" value="Unassembled WGS sequence"/>
</dbReference>
<evidence type="ECO:0000259" key="1">
    <source>
        <dbReference type="Pfam" id="PF26130"/>
    </source>
</evidence>
<keyword evidence="3" id="KW-1185">Reference proteome</keyword>
<dbReference type="InterPro" id="IPR058594">
    <property type="entry name" value="PB1-like_dom_pln"/>
</dbReference>